<dbReference type="Gene3D" id="1.20.140.10">
    <property type="entry name" value="Butyryl-CoA Dehydrogenase, subunit A, domain 3"/>
    <property type="match status" value="1"/>
</dbReference>
<comment type="cofactor">
    <cofactor evidence="1 10">
        <name>FAD</name>
        <dbReference type="ChEBI" id="CHEBI:57692"/>
    </cofactor>
</comment>
<evidence type="ECO:0000256" key="3">
    <source>
        <dbReference type="ARBA" id="ARBA00022630"/>
    </source>
</evidence>
<feature type="domain" description="Acyl-CoA oxidase/dehydrogenase middle" evidence="12">
    <location>
        <begin position="163"/>
        <end position="271"/>
    </location>
</feature>
<name>A0A2N5XKB9_9HYPH</name>
<dbReference type="SUPFAM" id="SSF47203">
    <property type="entry name" value="Acyl-CoA dehydrogenase C-terminal domain-like"/>
    <property type="match status" value="1"/>
</dbReference>
<dbReference type="PANTHER" id="PTHR42803">
    <property type="entry name" value="ACYL-COA DEHYDROGENASE"/>
    <property type="match status" value="1"/>
</dbReference>
<dbReference type="InterPro" id="IPR036250">
    <property type="entry name" value="AcylCo_DH-like_C"/>
</dbReference>
<dbReference type="InterPro" id="IPR052166">
    <property type="entry name" value="Diverse_Acyl-CoA_DH"/>
</dbReference>
<dbReference type="Pfam" id="PF12806">
    <property type="entry name" value="Acyl-CoA_dh_C"/>
    <property type="match status" value="1"/>
</dbReference>
<evidence type="ECO:0000256" key="7">
    <source>
        <dbReference type="ARBA" id="ARBA00058683"/>
    </source>
</evidence>
<dbReference type="GO" id="GO:0016627">
    <property type="term" value="F:oxidoreductase activity, acting on the CH-CH group of donors"/>
    <property type="evidence" value="ECO:0007669"/>
    <property type="project" value="InterPro"/>
</dbReference>
<comment type="similarity">
    <text evidence="2 10">Belongs to the acyl-CoA dehydrogenase family.</text>
</comment>
<evidence type="ECO:0000259" key="13">
    <source>
        <dbReference type="Pfam" id="PF02771"/>
    </source>
</evidence>
<evidence type="ECO:0000259" key="11">
    <source>
        <dbReference type="Pfam" id="PF00441"/>
    </source>
</evidence>
<dbReference type="Pfam" id="PF02771">
    <property type="entry name" value="Acyl-CoA_dh_N"/>
    <property type="match status" value="1"/>
</dbReference>
<dbReference type="EMBL" id="PKUQ01000055">
    <property type="protein sequence ID" value="PLW74877.1"/>
    <property type="molecule type" value="Genomic_DNA"/>
</dbReference>
<comment type="catalytic activity">
    <reaction evidence="6">
        <text>3-(methylsulfanyl)propanoyl-CoA + oxidized [electron-transfer flavoprotein] + H(+) = 3-(methylsulfanyl)acryloyl-CoA + reduced [electron-transfer flavoprotein]</text>
        <dbReference type="Rhea" id="RHEA:52612"/>
        <dbReference type="Rhea" id="RHEA-COMP:10685"/>
        <dbReference type="Rhea" id="RHEA-COMP:10686"/>
        <dbReference type="ChEBI" id="CHEBI:15378"/>
        <dbReference type="ChEBI" id="CHEBI:57692"/>
        <dbReference type="ChEBI" id="CHEBI:58307"/>
        <dbReference type="ChEBI" id="CHEBI:82815"/>
        <dbReference type="ChEBI" id="CHEBI:84994"/>
        <dbReference type="EC" id="1.3.99.41"/>
    </reaction>
    <physiologicalReaction direction="left-to-right" evidence="6">
        <dbReference type="Rhea" id="RHEA:52613"/>
    </physiologicalReaction>
</comment>
<evidence type="ECO:0000256" key="8">
    <source>
        <dbReference type="ARBA" id="ARBA00066694"/>
    </source>
</evidence>
<feature type="domain" description="Acyl-CoA dehydrogenase/oxidase C-terminal" evidence="11">
    <location>
        <begin position="282"/>
        <end position="451"/>
    </location>
</feature>
<evidence type="ECO:0000259" key="12">
    <source>
        <dbReference type="Pfam" id="PF02770"/>
    </source>
</evidence>
<sequence length="595" mass="64553">MPNLTIPVEETMFLLKEVFGLEQLNTLPGYEEATDDLVEAILTEAGKFCTEVVLPTNRVGDTEGCTLHEDGRVTTPSGFKQAWEQYVEAGWMGLTVDPQYGGQGLPVTLNVILNEYIGTASLAFSMYPGLTQGAYAAMNVHASDAIKNTYLPKMAEGKWTGTMNLTEAHCGTDLGLLRTKAVASDDGSYKITGSKIFISAGDHDLAENIVHLVLARIEGAPKGTKGISLFVVPKFLPDSDNNPGDANHVSVGKIEEKMGIHGNSTCVMNFDGSTGWLVGAENGGLKAMFVMMNEARLGVAVQGLTQSEAAYQHARDYAMERLQGRSLTGPKNPDGPADPLIVHPDIRRMLMTMRSFNEAARAFCVYASMQSDIAHKHPDEKVRQQADDRLSLLTPVLKGHLTDVGFDNAVLGQQVFGGHGYIEETGASQFVRDARIAMIYEGANGIQALDLVGRKLMANGGRGIMALFQELGAYVEKHAADEALVPYILPLKAGAEDLQKATMWFGNNALGNPDHAGAGSVDYMHLFGTVMLGYMWAQMAEVATKNQDESRKSFFDTKLALAKFYMERTMPTTAMRRDRIMVGADSLMALPAEAF</sequence>
<accession>A0A2N5XKB9</accession>
<dbReference type="GO" id="GO:0050660">
    <property type="term" value="F:flavin adenine dinucleotide binding"/>
    <property type="evidence" value="ECO:0007669"/>
    <property type="project" value="InterPro"/>
</dbReference>
<evidence type="ECO:0000313" key="15">
    <source>
        <dbReference type="EMBL" id="PLW74877.1"/>
    </source>
</evidence>
<dbReference type="Pfam" id="PF02770">
    <property type="entry name" value="Acyl-CoA_dh_M"/>
    <property type="match status" value="1"/>
</dbReference>
<evidence type="ECO:0000256" key="2">
    <source>
        <dbReference type="ARBA" id="ARBA00009347"/>
    </source>
</evidence>
<protein>
    <recommendedName>
        <fullName evidence="9">3-methylmercaptopropionyl-CoA dehydrogenase</fullName>
        <ecNumber evidence="8">1.3.99.41</ecNumber>
    </recommendedName>
</protein>
<evidence type="ECO:0000256" key="5">
    <source>
        <dbReference type="ARBA" id="ARBA00023002"/>
    </source>
</evidence>
<reference evidence="15 16" key="1">
    <citation type="submission" date="2018-01" db="EMBL/GenBank/DDBJ databases">
        <title>The draft genome sequence of Cohaesibacter sp. H1304.</title>
        <authorList>
            <person name="Wang N.-N."/>
            <person name="Du Z.-J."/>
        </authorList>
    </citation>
    <scope>NUCLEOTIDE SEQUENCE [LARGE SCALE GENOMIC DNA]</scope>
    <source>
        <strain evidence="15 16">H1304</strain>
    </source>
</reference>
<dbReference type="SUPFAM" id="SSF56645">
    <property type="entry name" value="Acyl-CoA dehydrogenase NM domain-like"/>
    <property type="match status" value="1"/>
</dbReference>
<dbReference type="InterPro" id="IPR009100">
    <property type="entry name" value="AcylCoA_DH/oxidase_NM_dom_sf"/>
</dbReference>
<dbReference type="InterPro" id="IPR037069">
    <property type="entry name" value="AcylCoA_DH/ox_N_sf"/>
</dbReference>
<gene>
    <name evidence="15" type="ORF">C0081_21425</name>
</gene>
<evidence type="ECO:0000313" key="16">
    <source>
        <dbReference type="Proteomes" id="UP000234881"/>
    </source>
</evidence>
<dbReference type="AlphaFoldDB" id="A0A2N5XKB9"/>
<dbReference type="PANTHER" id="PTHR42803:SF1">
    <property type="entry name" value="BROAD-SPECIFICITY LINEAR ACYL-COA DEHYDROGENASE FADE5"/>
    <property type="match status" value="1"/>
</dbReference>
<dbReference type="Pfam" id="PF00441">
    <property type="entry name" value="Acyl-CoA_dh_1"/>
    <property type="match status" value="1"/>
</dbReference>
<evidence type="ECO:0000256" key="10">
    <source>
        <dbReference type="RuleBase" id="RU362125"/>
    </source>
</evidence>
<dbReference type="Gene3D" id="1.10.540.10">
    <property type="entry name" value="Acyl-CoA dehydrogenase/oxidase, N-terminal domain"/>
    <property type="match status" value="1"/>
</dbReference>
<dbReference type="InterPro" id="IPR046373">
    <property type="entry name" value="Acyl-CoA_Oxase/DH_mid-dom_sf"/>
</dbReference>
<keyword evidence="4 10" id="KW-0274">FAD</keyword>
<dbReference type="Proteomes" id="UP000234881">
    <property type="component" value="Unassembled WGS sequence"/>
</dbReference>
<evidence type="ECO:0000256" key="1">
    <source>
        <dbReference type="ARBA" id="ARBA00001974"/>
    </source>
</evidence>
<comment type="caution">
    <text evidence="15">The sequence shown here is derived from an EMBL/GenBank/DDBJ whole genome shotgun (WGS) entry which is preliminary data.</text>
</comment>
<dbReference type="InterPro" id="IPR009075">
    <property type="entry name" value="AcylCo_DH/oxidase_C"/>
</dbReference>
<feature type="domain" description="Acetyl-CoA dehydrogenase-like C-terminal" evidence="14">
    <location>
        <begin position="470"/>
        <end position="591"/>
    </location>
</feature>
<dbReference type="FunFam" id="2.40.110.10:FF:000031">
    <property type="entry name" value="Acyl-CoA dehydrogenase, putative"/>
    <property type="match status" value="1"/>
</dbReference>
<evidence type="ECO:0000256" key="9">
    <source>
        <dbReference type="ARBA" id="ARBA00069043"/>
    </source>
</evidence>
<dbReference type="EC" id="1.3.99.41" evidence="8"/>
<proteinExistence type="inferred from homology"/>
<comment type="function">
    <text evidence="7">Involved in the assimilation of dimethylsulphoniopropionate (DMSP), an important compound in the fixation of carbon in marine phytoplankton, by mediating the conversion of 3-(methylthio)propanoyl-CoA (MMPA-CoA) to 3-(methylthio)acryloyl-CoA (MTA-CoA).</text>
</comment>
<evidence type="ECO:0000256" key="6">
    <source>
        <dbReference type="ARBA" id="ARBA00051388"/>
    </source>
</evidence>
<dbReference type="InterPro" id="IPR013786">
    <property type="entry name" value="AcylCoA_DH/ox_N"/>
</dbReference>
<dbReference type="Gene3D" id="2.40.110.10">
    <property type="entry name" value="Butyryl-CoA Dehydrogenase, subunit A, domain 2"/>
    <property type="match status" value="1"/>
</dbReference>
<dbReference type="RefSeq" id="WP_101535776.1">
    <property type="nucleotide sequence ID" value="NZ_PKUQ01000055.1"/>
</dbReference>
<keyword evidence="16" id="KW-1185">Reference proteome</keyword>
<organism evidence="15 16">
    <name type="scientific">Cohaesibacter celericrescens</name>
    <dbReference type="NCBI Taxonomy" id="2067669"/>
    <lineage>
        <taxon>Bacteria</taxon>
        <taxon>Pseudomonadati</taxon>
        <taxon>Pseudomonadota</taxon>
        <taxon>Alphaproteobacteria</taxon>
        <taxon>Hyphomicrobiales</taxon>
        <taxon>Cohaesibacteraceae</taxon>
    </lineage>
</organism>
<dbReference type="InterPro" id="IPR025878">
    <property type="entry name" value="Acyl-CoA_dh-like_C_dom"/>
</dbReference>
<keyword evidence="3 10" id="KW-0285">Flavoprotein</keyword>
<evidence type="ECO:0000256" key="4">
    <source>
        <dbReference type="ARBA" id="ARBA00022827"/>
    </source>
</evidence>
<dbReference type="InterPro" id="IPR006091">
    <property type="entry name" value="Acyl-CoA_Oxase/DH_mid-dom"/>
</dbReference>
<dbReference type="OrthoDB" id="9807883at2"/>
<feature type="domain" description="Acyl-CoA dehydrogenase/oxidase N-terminal" evidence="13">
    <location>
        <begin position="40"/>
        <end position="158"/>
    </location>
</feature>
<keyword evidence="5 10" id="KW-0560">Oxidoreductase</keyword>
<evidence type="ECO:0000259" key="14">
    <source>
        <dbReference type="Pfam" id="PF12806"/>
    </source>
</evidence>